<evidence type="ECO:0000256" key="3">
    <source>
        <dbReference type="PROSITE-ProRule" id="PRU00221"/>
    </source>
</evidence>
<dbReference type="InterPro" id="IPR001680">
    <property type="entry name" value="WD40_rpt"/>
</dbReference>
<evidence type="ECO:0000313" key="8">
    <source>
        <dbReference type="Proteomes" id="UP001054857"/>
    </source>
</evidence>
<accession>A0AAD3HRV1</accession>
<evidence type="ECO:0000256" key="1">
    <source>
        <dbReference type="ARBA" id="ARBA00022574"/>
    </source>
</evidence>
<evidence type="ECO:0000313" key="7">
    <source>
        <dbReference type="EMBL" id="GFR51499.1"/>
    </source>
</evidence>
<dbReference type="Pfam" id="PF05018">
    <property type="entry name" value="CFA20_dom"/>
    <property type="match status" value="1"/>
</dbReference>
<dbReference type="InterPro" id="IPR007714">
    <property type="entry name" value="CFA20_dom"/>
</dbReference>
<dbReference type="InterPro" id="IPR055441">
    <property type="entry name" value="Beta-prop_WDR90_POC16_2nd"/>
</dbReference>
<feature type="region of interest" description="Disordered" evidence="4">
    <location>
        <begin position="1814"/>
        <end position="1845"/>
    </location>
</feature>
<dbReference type="PANTHER" id="PTHR13720:SF24">
    <property type="entry name" value="WD REPEAT-CONTAINING PROTEIN 90"/>
    <property type="match status" value="1"/>
</dbReference>
<name>A0AAD3HRV1_9CHLO</name>
<comment type="caution">
    <text evidence="7">The sequence shown here is derived from an EMBL/GenBank/DDBJ whole genome shotgun (WGS) entry which is preliminary data.</text>
</comment>
<sequence>MPLAPEWQHPYVNVFKICDAESMKEVETKGDVTEHMDKVIGKKVFKVRGLIPAGNYLRVPRSKLQTLGLTGRILYIQLKATPVKVFVVHIEVGTTDGNVHRISVSNMYAPDALKRKTNGVQLPFPRPSHRWCVAAVDLRAALRSFTSSAFASIRSIQMCSWLTVRTMFTSDYKFSLDTLPGDMALSHALDTSVFEMVWLPAEPTDVPTMDFVPPPKRIGARRRTTDCAAAGPKSPGSAAKATPTASRAGGGPGEEVEDDVTSEMDRGTPLAPSPATPSLSPRAATVAIARATASNVSPGAAAAAVCGVRTSAALSRLGESAPHSRPCSRPTTTPPGGAAGACTAMRPVVAAATLGVDTIVQGPPLTPDPVVELMRVSAYSGEFVRCLVWIPGTEEVAFAAASMVVLMRVSDTLPQPAANAAADQQPLVEPGRQRHLLGHTSFVCALAVSSDGGLLASAQEGKEATVRLWDVASGVCLTVLSAHASGLSCVDISPDVRAVAAVGLDEHGRQTIALWNISEVRIPHGKVALVTRHATEFNIKVLRFSAYQEDHLLTAGRDSIRIYRLKGGQLRGTSVRLVPREKRTANHVGSVSAAAGPNIFTDIAFEAGVGVYGVDAFKVYVSSASGAVFVVDYTTRSLDAVYQLHSAGINCLLVADGLAITGGDDRLLRAWPLDFRDFLLEAEHEGSVTGLALSPDALRIAIGTENGALGCLHIPNHAYTTLLRSHSGAVNAVAVDPSRDQFCTVSSDGTIRIWHLLTHQQLYEFDAPGEAVTCIAYHPLPSHHELAAGFANGRLRVFDVPTTTLLQEQQQHRGAVAELVFSPDGERLFSGGADGALVTYDVQRLYAPTQYLSAGVRDIRVCVAVSPNGALVASLTRDPYRGVTSLLIFHGRTLAPFMRIETDAPTYIKLAFSADGNELWALTSLRRLDRYELREGQLVQQIRDISNLEVTALAMDPVGRYALTAGNDGLLRVWGCVPLPALQPRGLPPNQAFLGHPGAVLGAAFHRGHLITVGDADCICVWRVTADTPPPHASLDPAVARASVAQRLGALPPALRPMGSPGLDPRDPLSRATPATALGPVANASDHRLTARAAALASPGVPQARLVPASSSPVVRPGTATGLPSQQAQAPIVSPFPAVANAAVAAADAAAAALAAAKLNSPGVYTAPAVIPRPTNYTSASPYSSPIAVRQAPSGPFMPPSAGAPPPLRQEQQPQLPSPQVPRAPEPPPKCSWLLGYTPSGFNNVTWRPETGLFAYSIEEMVVLEHLATREQRYLRAHTRSLGCLAASKDGSLIAAAPRTAEHHVVQPEASLGASSATQPVVCTTAPFADVVVWDVASGKERWRLRYHPHGVQALCFSPDGRWLLSIGREPERSVVVWDVSAGLLVAAGRTESSPAAVEWLWGGDNPSFASVGKDGLLLWTLLDSFLEQRSVPLGDQDDAVPCTALAIDPAGALLVAEAPKCTDGDGPMGQIPLWHIDVANAFADGPATMVQVASLPGDTAVTAMAVGSSHALVATETGNLVRFRRDTHSGVWCEESSVQLDGCVRSLSAEPGMADAVVATTTATIWFVGMQDASCVPIVCGQQGPVLALVAAPHDPRVMASTSGDGMLRVWYLGLGDAEPTVELQSSSACTTATFAMHSLPAPKPASSPQAEPARQPKSGSSPKPPPVPLLLGGYEDGSLRLFSMQPTVELRWALARHPAPVVGVAVHPTKPLVLTASSDGSLAVTDLGSTRLLSYITALTACPAPAPPSRRSPGPPPRSTPPPPPDPPRPGTGPMQALTVSPGTGASLTAVGWRDRFVVFAAPWDDPACTPIAEYDIKSPGSSRRRDADGAAGADGSAQSQSPDVPALLSFLGGGSKLLAFSSPLLLGEVVVYDYRLAAVVRRVTVPQMVRSMAVSHDGRAMLLGGMERSAFLAHMGTGNVHTLEGHAGPVMAVGFSSDGNQAISAAGSTMMVWEAPKLLLKLEAAPPPPPRPTQLQF</sequence>
<feature type="compositionally biased region" description="Pro residues" evidence="4">
    <location>
        <begin position="1196"/>
        <end position="1208"/>
    </location>
</feature>
<dbReference type="InterPro" id="IPR011047">
    <property type="entry name" value="Quinoprotein_ADH-like_sf"/>
</dbReference>
<dbReference type="SUPFAM" id="SSF50978">
    <property type="entry name" value="WD40 repeat-like"/>
    <property type="match status" value="4"/>
</dbReference>
<feature type="compositionally biased region" description="Pro residues" evidence="4">
    <location>
        <begin position="1216"/>
        <end position="1227"/>
    </location>
</feature>
<feature type="region of interest" description="Disordered" evidence="4">
    <location>
        <begin position="1744"/>
        <end position="1783"/>
    </location>
</feature>
<feature type="region of interest" description="Disordered" evidence="4">
    <location>
        <begin position="1053"/>
        <end position="1082"/>
    </location>
</feature>
<evidence type="ECO:0000256" key="2">
    <source>
        <dbReference type="ARBA" id="ARBA00022737"/>
    </source>
</evidence>
<protein>
    <submittedName>
        <fullName evidence="7">Uncharacterized protein</fullName>
    </submittedName>
</protein>
<feature type="repeat" description="WD" evidence="3">
    <location>
        <begin position="1696"/>
        <end position="1737"/>
    </location>
</feature>
<dbReference type="SMART" id="SM00320">
    <property type="entry name" value="WD40"/>
    <property type="match status" value="16"/>
</dbReference>
<feature type="compositionally biased region" description="Low complexity" evidence="4">
    <location>
        <begin position="228"/>
        <end position="241"/>
    </location>
</feature>
<dbReference type="EMBL" id="BMAR01000051">
    <property type="protein sequence ID" value="GFR51499.1"/>
    <property type="molecule type" value="Genomic_DNA"/>
</dbReference>
<feature type="repeat" description="WD" evidence="3">
    <location>
        <begin position="723"/>
        <end position="764"/>
    </location>
</feature>
<dbReference type="PROSITE" id="PS50294">
    <property type="entry name" value="WD_REPEATS_REGION"/>
    <property type="match status" value="2"/>
</dbReference>
<feature type="repeat" description="WD" evidence="3">
    <location>
        <begin position="950"/>
        <end position="974"/>
    </location>
</feature>
<gene>
    <name evidence="7" type="ORF">Agub_g13913</name>
</gene>
<dbReference type="InterPro" id="IPR015943">
    <property type="entry name" value="WD40/YVTN_repeat-like_dom_sf"/>
</dbReference>
<organism evidence="7 8">
    <name type="scientific">Astrephomene gubernaculifera</name>
    <dbReference type="NCBI Taxonomy" id="47775"/>
    <lineage>
        <taxon>Eukaryota</taxon>
        <taxon>Viridiplantae</taxon>
        <taxon>Chlorophyta</taxon>
        <taxon>core chlorophytes</taxon>
        <taxon>Chlorophyceae</taxon>
        <taxon>CS clade</taxon>
        <taxon>Chlamydomonadales</taxon>
        <taxon>Astrephomenaceae</taxon>
        <taxon>Astrephomene</taxon>
    </lineage>
</organism>
<feature type="compositionally biased region" description="Low complexity" evidence="4">
    <location>
        <begin position="1832"/>
        <end position="1845"/>
    </location>
</feature>
<feature type="region of interest" description="Disordered" evidence="4">
    <location>
        <begin position="1640"/>
        <end position="1672"/>
    </location>
</feature>
<keyword evidence="2" id="KW-0677">Repeat</keyword>
<evidence type="ECO:0000259" key="5">
    <source>
        <dbReference type="Pfam" id="PF05018"/>
    </source>
</evidence>
<feature type="compositionally biased region" description="Pro residues" evidence="4">
    <location>
        <begin position="1746"/>
        <end position="1773"/>
    </location>
</feature>
<dbReference type="Proteomes" id="UP001054857">
    <property type="component" value="Unassembled WGS sequence"/>
</dbReference>
<dbReference type="InterPro" id="IPR036322">
    <property type="entry name" value="WD40_repeat_dom_sf"/>
</dbReference>
<evidence type="ECO:0000259" key="6">
    <source>
        <dbReference type="Pfam" id="PF23393"/>
    </source>
</evidence>
<keyword evidence="8" id="KW-1185">Reference proteome</keyword>
<feature type="region of interest" description="Disordered" evidence="4">
    <location>
        <begin position="316"/>
        <end position="338"/>
    </location>
</feature>
<reference evidence="7 8" key="1">
    <citation type="journal article" date="2021" name="Sci. Rep.">
        <title>Genome sequencing of the multicellular alga Astrephomene provides insights into convergent evolution of germ-soma differentiation.</title>
        <authorList>
            <person name="Yamashita S."/>
            <person name="Yamamoto K."/>
            <person name="Matsuzaki R."/>
            <person name="Suzuki S."/>
            <person name="Yamaguchi H."/>
            <person name="Hirooka S."/>
            <person name="Minakuchi Y."/>
            <person name="Miyagishima S."/>
            <person name="Kawachi M."/>
            <person name="Toyoda A."/>
            <person name="Nozaki H."/>
        </authorList>
    </citation>
    <scope>NUCLEOTIDE SEQUENCE [LARGE SCALE GENOMIC DNA]</scope>
    <source>
        <strain evidence="7 8">NIES-4017</strain>
    </source>
</reference>
<feature type="domain" description="CFA20" evidence="5">
    <location>
        <begin position="5"/>
        <end position="186"/>
    </location>
</feature>
<feature type="region of interest" description="Disordered" evidence="4">
    <location>
        <begin position="209"/>
        <end position="282"/>
    </location>
</feature>
<keyword evidence="1 3" id="KW-0853">WD repeat</keyword>
<feature type="domain" description="WDR90/POC16 second beta-propeller" evidence="6">
    <location>
        <begin position="734"/>
        <end position="1022"/>
    </location>
</feature>
<dbReference type="FunFam" id="2.130.10.10:FF:003525">
    <property type="entry name" value="WD repeat domain 90"/>
    <property type="match status" value="1"/>
</dbReference>
<feature type="repeat" description="WD" evidence="3">
    <location>
        <begin position="809"/>
        <end position="843"/>
    </location>
</feature>
<dbReference type="InterPro" id="IPR050630">
    <property type="entry name" value="WD_repeat_EMAP"/>
</dbReference>
<dbReference type="Pfam" id="PF00400">
    <property type="entry name" value="WD40"/>
    <property type="match status" value="3"/>
</dbReference>
<dbReference type="PANTHER" id="PTHR13720">
    <property type="entry name" value="WD-40 REPEAT PROTEIN"/>
    <property type="match status" value="1"/>
</dbReference>
<dbReference type="SUPFAM" id="SSF50998">
    <property type="entry name" value="Quinoprotein alcohol dehydrogenase-like"/>
    <property type="match status" value="1"/>
</dbReference>
<dbReference type="Gene3D" id="2.130.10.10">
    <property type="entry name" value="YVTN repeat-like/Quinoprotein amine dehydrogenase"/>
    <property type="match status" value="6"/>
</dbReference>
<feature type="region of interest" description="Disordered" evidence="4">
    <location>
        <begin position="1104"/>
        <end position="1126"/>
    </location>
</feature>
<feature type="region of interest" description="Disordered" evidence="4">
    <location>
        <begin position="1188"/>
        <end position="1227"/>
    </location>
</feature>
<dbReference type="PROSITE" id="PS50082">
    <property type="entry name" value="WD_REPEATS_2"/>
    <property type="match status" value="4"/>
</dbReference>
<dbReference type="Pfam" id="PF23393">
    <property type="entry name" value="Beta-prop_WDR90_POC16_2nd"/>
    <property type="match status" value="1"/>
</dbReference>
<evidence type="ECO:0000256" key="4">
    <source>
        <dbReference type="SAM" id="MobiDB-lite"/>
    </source>
</evidence>
<proteinExistence type="predicted"/>